<keyword evidence="8 10" id="KW-1133">Transmembrane helix</keyword>
<dbReference type="GO" id="GO:0055085">
    <property type="term" value="P:transmembrane transport"/>
    <property type="evidence" value="ECO:0007669"/>
    <property type="project" value="InterPro"/>
</dbReference>
<feature type="transmembrane region" description="Helical" evidence="10">
    <location>
        <begin position="214"/>
        <end position="240"/>
    </location>
</feature>
<dbReference type="PANTHER" id="PTHR30578">
    <property type="entry name" value="ELECTRON TRANSPORT COMPLEX PROTEIN RNFD"/>
    <property type="match status" value="1"/>
</dbReference>
<feature type="transmembrane region" description="Helical" evidence="10">
    <location>
        <begin position="304"/>
        <end position="322"/>
    </location>
</feature>
<evidence type="ECO:0000256" key="1">
    <source>
        <dbReference type="ARBA" id="ARBA00022448"/>
    </source>
</evidence>
<dbReference type="EC" id="7.-.-.-" evidence="10"/>
<proteinExistence type="inferred from homology"/>
<keyword evidence="10" id="KW-1003">Cell membrane</keyword>
<organism evidence="11 12">
    <name type="scientific">Thiohalorhabdus denitrificans</name>
    <dbReference type="NCBI Taxonomy" id="381306"/>
    <lineage>
        <taxon>Bacteria</taxon>
        <taxon>Pseudomonadati</taxon>
        <taxon>Pseudomonadota</taxon>
        <taxon>Gammaproteobacteria</taxon>
        <taxon>Thiohalorhabdales</taxon>
        <taxon>Thiohalorhabdaceae</taxon>
        <taxon>Thiohalorhabdus</taxon>
    </lineage>
</organism>
<comment type="caution">
    <text evidence="10">Lacks conserved residue(s) required for the propagation of feature annotation.</text>
</comment>
<keyword evidence="5 10" id="KW-0812">Transmembrane</keyword>
<dbReference type="Pfam" id="PF03116">
    <property type="entry name" value="NQR2_RnfD_RnfE"/>
    <property type="match status" value="1"/>
</dbReference>
<comment type="subcellular location">
    <subcellularLocation>
        <location evidence="10">Cell inner membrane</location>
        <topology evidence="10">Multi-pass membrane protein</topology>
    </subcellularLocation>
</comment>
<keyword evidence="12" id="KW-1185">Reference proteome</keyword>
<dbReference type="AlphaFoldDB" id="A0A0P9C7A3"/>
<protein>
    <recommendedName>
        <fullName evidence="10">Ion-translocating oxidoreductase complex subunit D</fullName>
        <ecNumber evidence="10">7.-.-.-</ecNumber>
    </recommendedName>
    <alternativeName>
        <fullName evidence="10">Rnf electron transport complex subunit D</fullName>
    </alternativeName>
</protein>
<comment type="subunit">
    <text evidence="10">The complex is composed of six subunits: RnfA, RnfB, RnfC, RnfD, RnfE and RnfG.</text>
</comment>
<evidence type="ECO:0000256" key="7">
    <source>
        <dbReference type="ARBA" id="ARBA00022982"/>
    </source>
</evidence>
<keyword evidence="10" id="KW-0997">Cell inner membrane</keyword>
<keyword evidence="3 10" id="KW-0285">Flavoprotein</keyword>
<evidence type="ECO:0000256" key="9">
    <source>
        <dbReference type="ARBA" id="ARBA00023136"/>
    </source>
</evidence>
<dbReference type="InterPro" id="IPR011303">
    <property type="entry name" value="RnfD_bac"/>
</dbReference>
<comment type="function">
    <text evidence="10">Part of a membrane-bound complex that couples electron transfer with translocation of ions across the membrane.</text>
</comment>
<keyword evidence="1 10" id="KW-0813">Transport</keyword>
<keyword evidence="9 10" id="KW-0472">Membrane</keyword>
<dbReference type="OrthoDB" id="9776359at2"/>
<dbReference type="GO" id="GO:0005886">
    <property type="term" value="C:plasma membrane"/>
    <property type="evidence" value="ECO:0007669"/>
    <property type="project" value="UniProtKB-SubCell"/>
</dbReference>
<feature type="transmembrane region" description="Helical" evidence="10">
    <location>
        <begin position="247"/>
        <end position="267"/>
    </location>
</feature>
<dbReference type="Proteomes" id="UP000183104">
    <property type="component" value="Unassembled WGS sequence"/>
</dbReference>
<dbReference type="PANTHER" id="PTHR30578:SF0">
    <property type="entry name" value="ION-TRANSLOCATING OXIDOREDUCTASE COMPLEX SUBUNIT D"/>
    <property type="match status" value="1"/>
</dbReference>
<feature type="transmembrane region" description="Helical" evidence="10">
    <location>
        <begin position="49"/>
        <end position="71"/>
    </location>
</feature>
<comment type="cofactor">
    <cofactor evidence="10">
        <name>FMN</name>
        <dbReference type="ChEBI" id="CHEBI:58210"/>
    </cofactor>
</comment>
<evidence type="ECO:0000256" key="5">
    <source>
        <dbReference type="ARBA" id="ARBA00022692"/>
    </source>
</evidence>
<dbReference type="InterPro" id="IPR004338">
    <property type="entry name" value="NqrB/RnfD"/>
</dbReference>
<dbReference type="NCBIfam" id="TIGR01946">
    <property type="entry name" value="rnfD"/>
    <property type="match status" value="1"/>
</dbReference>
<evidence type="ECO:0000256" key="4">
    <source>
        <dbReference type="ARBA" id="ARBA00022643"/>
    </source>
</evidence>
<dbReference type="GO" id="GO:0022900">
    <property type="term" value="P:electron transport chain"/>
    <property type="evidence" value="ECO:0007669"/>
    <property type="project" value="UniProtKB-UniRule"/>
</dbReference>
<comment type="similarity">
    <text evidence="10">Belongs to the NqrB/RnfD family.</text>
</comment>
<sequence length="366" mass="38200">MAQSNTAPLATPSSPHAHGGGGVSGVMATVIIALVPVTLFSVYLFGWPVVFMLLTTLAAGLATEALALRFMGRPVRPALTDGSAVVTCLLLGLSLPASAPWWIAVLGAAFAIGVGKQVYGGLGANPFNPAMISRVMLLISFPQQLSTWPAIRPLFSDSALSFTEGLRVTFLGEQGLALTPDATSAATPLGHLKTELTLNRTVDEILAQGYDHTMALFGTLSGSAGETSAVLIVLGGLYMWWRGVIDLRIPGAMVAGTAALAFIFHVYDPDAFAGPLYHVLNGSLLLGAFFIATDMVTSPTTPRGQILFGLGCGALTYIIRTWGGYPEGVSFAIVLMNACVPLIDHFTRPRVFGKERAGGPPLGGGE</sequence>
<dbReference type="PATRIC" id="fig|381306.5.peg.1151"/>
<dbReference type="STRING" id="381306.AN478_03340"/>
<dbReference type="EMBL" id="FMUN01000005">
    <property type="protein sequence ID" value="SCY42651.1"/>
    <property type="molecule type" value="Genomic_DNA"/>
</dbReference>
<feature type="transmembrane region" description="Helical" evidence="10">
    <location>
        <begin position="273"/>
        <end position="292"/>
    </location>
</feature>
<feature type="transmembrane region" description="Helical" evidence="10">
    <location>
        <begin position="21"/>
        <end position="43"/>
    </location>
</feature>
<dbReference type="HAMAP" id="MF_00462">
    <property type="entry name" value="RsxD_RnfD"/>
    <property type="match status" value="1"/>
</dbReference>
<feature type="modified residue" description="FMN phosphoryl threonine" evidence="10">
    <location>
        <position position="187"/>
    </location>
</feature>
<evidence type="ECO:0000256" key="3">
    <source>
        <dbReference type="ARBA" id="ARBA00022630"/>
    </source>
</evidence>
<evidence type="ECO:0000256" key="6">
    <source>
        <dbReference type="ARBA" id="ARBA00022967"/>
    </source>
</evidence>
<evidence type="ECO:0000313" key="12">
    <source>
        <dbReference type="Proteomes" id="UP000183104"/>
    </source>
</evidence>
<evidence type="ECO:0000256" key="2">
    <source>
        <dbReference type="ARBA" id="ARBA00022553"/>
    </source>
</evidence>
<accession>A0A0P9C7A3</accession>
<keyword evidence="6 10" id="KW-1278">Translocase</keyword>
<reference evidence="12" key="1">
    <citation type="submission" date="2016-10" db="EMBL/GenBank/DDBJ databases">
        <authorList>
            <person name="Varghese N."/>
        </authorList>
    </citation>
    <scope>NUCLEOTIDE SEQUENCE [LARGE SCALE GENOMIC DNA]</scope>
    <source>
        <strain evidence="12">HL 19</strain>
    </source>
</reference>
<evidence type="ECO:0000256" key="8">
    <source>
        <dbReference type="ARBA" id="ARBA00022989"/>
    </source>
</evidence>
<name>A0A0P9C7A3_9GAMM</name>
<dbReference type="RefSeq" id="WP_054965215.1">
    <property type="nucleotide sequence ID" value="NZ_FMUN01000005.1"/>
</dbReference>
<evidence type="ECO:0000256" key="10">
    <source>
        <dbReference type="HAMAP-Rule" id="MF_00462"/>
    </source>
</evidence>
<keyword evidence="2 10" id="KW-0597">Phosphoprotein</keyword>
<keyword evidence="7 10" id="KW-0249">Electron transport</keyword>
<evidence type="ECO:0000313" key="11">
    <source>
        <dbReference type="EMBL" id="SCY42651.1"/>
    </source>
</evidence>
<gene>
    <name evidence="10" type="primary">rnfD</name>
    <name evidence="11" type="ORF">SAMN05661077_2111</name>
</gene>
<keyword evidence="4 10" id="KW-0288">FMN</keyword>